<comment type="caution">
    <text evidence="2">The sequence shown here is derived from an EMBL/GenBank/DDBJ whole genome shotgun (WGS) entry which is preliminary data.</text>
</comment>
<protein>
    <recommendedName>
        <fullName evidence="1">Peptidase M13 N-terminal domain-containing protein</fullName>
    </recommendedName>
</protein>
<dbReference type="Gene3D" id="3.40.390.10">
    <property type="entry name" value="Collagenase (Catalytic Domain)"/>
    <property type="match status" value="1"/>
</dbReference>
<feature type="non-terminal residue" evidence="2">
    <location>
        <position position="162"/>
    </location>
</feature>
<dbReference type="InterPro" id="IPR024079">
    <property type="entry name" value="MetalloPept_cat_dom_sf"/>
</dbReference>
<feature type="domain" description="Peptidase M13 N-terminal" evidence="1">
    <location>
        <begin position="1"/>
        <end position="61"/>
    </location>
</feature>
<proteinExistence type="predicted"/>
<name>V8N3V8_OPHHA</name>
<keyword evidence="3" id="KW-1185">Reference proteome</keyword>
<evidence type="ECO:0000313" key="2">
    <source>
        <dbReference type="EMBL" id="ETE56830.1"/>
    </source>
</evidence>
<evidence type="ECO:0000259" key="1">
    <source>
        <dbReference type="Pfam" id="PF05649"/>
    </source>
</evidence>
<dbReference type="AlphaFoldDB" id="V8N3V8"/>
<dbReference type="GO" id="GO:0004222">
    <property type="term" value="F:metalloendopeptidase activity"/>
    <property type="evidence" value="ECO:0007669"/>
    <property type="project" value="InterPro"/>
</dbReference>
<dbReference type="Proteomes" id="UP000018936">
    <property type="component" value="Unassembled WGS sequence"/>
</dbReference>
<dbReference type="MEROPS" id="M13.007"/>
<organism evidence="2 3">
    <name type="scientific">Ophiophagus hannah</name>
    <name type="common">King cobra</name>
    <name type="synonym">Naja hannah</name>
    <dbReference type="NCBI Taxonomy" id="8665"/>
    <lineage>
        <taxon>Eukaryota</taxon>
        <taxon>Metazoa</taxon>
        <taxon>Chordata</taxon>
        <taxon>Craniata</taxon>
        <taxon>Vertebrata</taxon>
        <taxon>Euteleostomi</taxon>
        <taxon>Lepidosauria</taxon>
        <taxon>Squamata</taxon>
        <taxon>Bifurcata</taxon>
        <taxon>Unidentata</taxon>
        <taxon>Episquamata</taxon>
        <taxon>Toxicofera</taxon>
        <taxon>Serpentes</taxon>
        <taxon>Colubroidea</taxon>
        <taxon>Elapidae</taxon>
        <taxon>Elapinae</taxon>
        <taxon>Ophiophagus</taxon>
    </lineage>
</organism>
<evidence type="ECO:0000313" key="3">
    <source>
        <dbReference type="Proteomes" id="UP000018936"/>
    </source>
</evidence>
<dbReference type="SUPFAM" id="SSF55486">
    <property type="entry name" value="Metalloproteases ('zincins'), catalytic domain"/>
    <property type="match status" value="1"/>
</dbReference>
<gene>
    <name evidence="2" type="ORF">L345_17458</name>
</gene>
<dbReference type="Pfam" id="PF05649">
    <property type="entry name" value="Peptidase_M13_N"/>
    <property type="match status" value="1"/>
</dbReference>
<sequence>MERLLNLLGAENVEQKAKEILQLEQRLANVTISEYDDLRRDINSMYNKVTLGELQRITPNVQQLVEDIKHILDRRLEELEWMDEETQRAARAKESMVGTVTNTQLRPQLGQWAPCCQPSHADSPDVSRFEVHPKTYFKNILNSIRFNIKLSVKKIRQEVDKS</sequence>
<dbReference type="InterPro" id="IPR042089">
    <property type="entry name" value="Peptidase_M13_dom_2"/>
</dbReference>
<dbReference type="PROSITE" id="PS51885">
    <property type="entry name" value="NEPRILYSIN"/>
    <property type="match status" value="1"/>
</dbReference>
<feature type="non-terminal residue" evidence="2">
    <location>
        <position position="1"/>
    </location>
</feature>
<dbReference type="Gene3D" id="1.10.1380.10">
    <property type="entry name" value="Neutral endopeptidase , domain2"/>
    <property type="match status" value="2"/>
</dbReference>
<reference evidence="2 3" key="1">
    <citation type="journal article" date="2013" name="Proc. Natl. Acad. Sci. U.S.A.">
        <title>The king cobra genome reveals dynamic gene evolution and adaptation in the snake venom system.</title>
        <authorList>
            <person name="Vonk F.J."/>
            <person name="Casewell N.R."/>
            <person name="Henkel C.V."/>
            <person name="Heimberg A.M."/>
            <person name="Jansen H.J."/>
            <person name="McCleary R.J."/>
            <person name="Kerkkamp H.M."/>
            <person name="Vos R.A."/>
            <person name="Guerreiro I."/>
            <person name="Calvete J.J."/>
            <person name="Wuster W."/>
            <person name="Woods A.E."/>
            <person name="Logan J.M."/>
            <person name="Harrison R.A."/>
            <person name="Castoe T.A."/>
            <person name="de Koning A.P."/>
            <person name="Pollock D.D."/>
            <person name="Yandell M."/>
            <person name="Calderon D."/>
            <person name="Renjifo C."/>
            <person name="Currier R.B."/>
            <person name="Salgado D."/>
            <person name="Pla D."/>
            <person name="Sanz L."/>
            <person name="Hyder A.S."/>
            <person name="Ribeiro J.M."/>
            <person name="Arntzen J.W."/>
            <person name="van den Thillart G.E."/>
            <person name="Boetzer M."/>
            <person name="Pirovano W."/>
            <person name="Dirks R.P."/>
            <person name="Spaink H.P."/>
            <person name="Duboule D."/>
            <person name="McGlinn E."/>
            <person name="Kini R.M."/>
            <person name="Richardson M.K."/>
        </authorList>
    </citation>
    <scope>NUCLEOTIDE SEQUENCE</scope>
    <source>
        <tissue evidence="2">Blood</tissue>
    </source>
</reference>
<dbReference type="InterPro" id="IPR008753">
    <property type="entry name" value="Peptidase_M13_N"/>
</dbReference>
<dbReference type="OrthoDB" id="6475849at2759"/>
<dbReference type="EMBL" id="AZIM01011881">
    <property type="protein sequence ID" value="ETE56830.1"/>
    <property type="molecule type" value="Genomic_DNA"/>
</dbReference>
<dbReference type="GO" id="GO:0006508">
    <property type="term" value="P:proteolysis"/>
    <property type="evidence" value="ECO:0007669"/>
    <property type="project" value="InterPro"/>
</dbReference>
<accession>V8N3V8</accession>
<dbReference type="InterPro" id="IPR000718">
    <property type="entry name" value="Peptidase_M13"/>
</dbReference>